<evidence type="ECO:0000256" key="2">
    <source>
        <dbReference type="ARBA" id="ARBA00012438"/>
    </source>
</evidence>
<gene>
    <name evidence="9" type="ORF">QO002_006104</name>
</gene>
<dbReference type="Gene3D" id="3.30.450.20">
    <property type="entry name" value="PAS domain"/>
    <property type="match status" value="2"/>
</dbReference>
<name>A0ABU0C104_9HYPH</name>
<dbReference type="CDD" id="cd00082">
    <property type="entry name" value="HisKA"/>
    <property type="match status" value="1"/>
</dbReference>
<keyword evidence="5" id="KW-0418">Kinase</keyword>
<evidence type="ECO:0000259" key="6">
    <source>
        <dbReference type="PROSITE" id="PS50109"/>
    </source>
</evidence>
<keyword evidence="3" id="KW-0597">Phosphoprotein</keyword>
<dbReference type="InterPro" id="IPR005467">
    <property type="entry name" value="His_kinase_dom"/>
</dbReference>
<dbReference type="PRINTS" id="PR00344">
    <property type="entry name" value="BCTRLSENSOR"/>
</dbReference>
<dbReference type="Gene3D" id="3.30.565.10">
    <property type="entry name" value="Histidine kinase-like ATPase, C-terminal domain"/>
    <property type="match status" value="1"/>
</dbReference>
<dbReference type="SUPFAM" id="SSF55874">
    <property type="entry name" value="ATPase domain of HSP90 chaperone/DNA topoisomerase II/histidine kinase"/>
    <property type="match status" value="1"/>
</dbReference>
<comment type="catalytic activity">
    <reaction evidence="1">
        <text>ATP + protein L-histidine = ADP + protein N-phospho-L-histidine.</text>
        <dbReference type="EC" id="2.7.13.3"/>
    </reaction>
</comment>
<protein>
    <recommendedName>
        <fullName evidence="2">histidine kinase</fullName>
        <ecNumber evidence="2">2.7.13.3</ecNumber>
    </recommendedName>
</protein>
<dbReference type="EMBL" id="JAUSVF010000006">
    <property type="protein sequence ID" value="MDQ0323897.1"/>
    <property type="molecule type" value="Genomic_DNA"/>
</dbReference>
<dbReference type="SMART" id="SM00387">
    <property type="entry name" value="HATPase_c"/>
    <property type="match status" value="1"/>
</dbReference>
<organism evidence="9 10">
    <name type="scientific">Pararhizobium capsulatum DSM 1112</name>
    <dbReference type="NCBI Taxonomy" id="1121113"/>
    <lineage>
        <taxon>Bacteria</taxon>
        <taxon>Pseudomonadati</taxon>
        <taxon>Pseudomonadota</taxon>
        <taxon>Alphaproteobacteria</taxon>
        <taxon>Hyphomicrobiales</taxon>
        <taxon>Rhizobiaceae</taxon>
        <taxon>Rhizobium/Agrobacterium group</taxon>
        <taxon>Pararhizobium</taxon>
    </lineage>
</organism>
<evidence type="ECO:0000256" key="1">
    <source>
        <dbReference type="ARBA" id="ARBA00000085"/>
    </source>
</evidence>
<dbReference type="Pfam" id="PF02518">
    <property type="entry name" value="HATPase_c"/>
    <property type="match status" value="1"/>
</dbReference>
<dbReference type="SMART" id="SM00388">
    <property type="entry name" value="HisKA"/>
    <property type="match status" value="1"/>
</dbReference>
<keyword evidence="4" id="KW-0808">Transferase</keyword>
<dbReference type="InterPro" id="IPR013655">
    <property type="entry name" value="PAS_fold_3"/>
</dbReference>
<accession>A0ABU0C104</accession>
<comment type="caution">
    <text evidence="9">The sequence shown here is derived from an EMBL/GenBank/DDBJ whole genome shotgun (WGS) entry which is preliminary data.</text>
</comment>
<feature type="domain" description="Histidine kinase" evidence="6">
    <location>
        <begin position="314"/>
        <end position="531"/>
    </location>
</feature>
<evidence type="ECO:0000256" key="4">
    <source>
        <dbReference type="ARBA" id="ARBA00022679"/>
    </source>
</evidence>
<evidence type="ECO:0000259" key="7">
    <source>
        <dbReference type="PROSITE" id="PS50112"/>
    </source>
</evidence>
<sequence length="561" mass="61502">MSEITDRLVYLGSSQDVTESKIAEEALRTSQSGLARANVQLSAAQRLSQTGSFTWDAKTLELDWSDENYRIWDFDPAVPPTMAMIVDAFHPDDRDPTMAAIEEAALTRSPFDAYFRIVTRSGAVKYLHTVSMPIPEITSHAVFLGSTQDVTESKLAEATLKASEAELARTNTYLTAAQRLSKTGTFMWDLEEDEHNWSEVIYQVFGFPPRTKVSMDMIASAIHPEDMPAVEALLRRAAIGEKFELVFRVLRSGGEMRHAQVIGHRIGEIPDRRVFLGALQDITQQKIAEADLNHARAELAHVARVTALSSLTASIAHEVSQPLAGIITNANTCLRMLAADPPNLDGARLTAQRTIRDGNRASDVISRLRGLFTRKPATFEQINLNETVREVLALSSTELQRRRVIVRTELLDDIPLVLADRVQIQQVILNLVLNAADAMADVELPDGEVHVSSRAEDGGFVRLSVRDVGIGLASQDVERLFQPFHTTKADGMGIGLSISRSIIEAHGGRLWGVSNTSGRGATFAFSIPGALAAEGLSKQVAAMPERVPETDSPSFSERRNG</sequence>
<keyword evidence="10" id="KW-1185">Reference proteome</keyword>
<dbReference type="InterPro" id="IPR000700">
    <property type="entry name" value="PAS-assoc_C"/>
</dbReference>
<dbReference type="PANTHER" id="PTHR43304">
    <property type="entry name" value="PHYTOCHROME-LIKE PROTEIN CPH1"/>
    <property type="match status" value="1"/>
</dbReference>
<dbReference type="Pfam" id="PF08447">
    <property type="entry name" value="PAS_3"/>
    <property type="match status" value="2"/>
</dbReference>
<feature type="domain" description="PAC" evidence="8">
    <location>
        <begin position="111"/>
        <end position="162"/>
    </location>
</feature>
<evidence type="ECO:0000313" key="10">
    <source>
        <dbReference type="Proteomes" id="UP001230207"/>
    </source>
</evidence>
<feature type="domain" description="PAS" evidence="7">
    <location>
        <begin position="170"/>
        <end position="241"/>
    </location>
</feature>
<dbReference type="SMART" id="SM00091">
    <property type="entry name" value="PAS"/>
    <property type="match status" value="2"/>
</dbReference>
<proteinExistence type="predicted"/>
<dbReference type="InterPro" id="IPR036097">
    <property type="entry name" value="HisK_dim/P_sf"/>
</dbReference>
<dbReference type="PROSITE" id="PS50112">
    <property type="entry name" value="PAS"/>
    <property type="match status" value="1"/>
</dbReference>
<dbReference type="InterPro" id="IPR000014">
    <property type="entry name" value="PAS"/>
</dbReference>
<dbReference type="InterPro" id="IPR036890">
    <property type="entry name" value="HATPase_C_sf"/>
</dbReference>
<evidence type="ECO:0000256" key="3">
    <source>
        <dbReference type="ARBA" id="ARBA00022553"/>
    </source>
</evidence>
<dbReference type="SUPFAM" id="SSF47384">
    <property type="entry name" value="Homodimeric domain of signal transducing histidine kinase"/>
    <property type="match status" value="1"/>
</dbReference>
<dbReference type="InterPro" id="IPR004358">
    <property type="entry name" value="Sig_transdc_His_kin-like_C"/>
</dbReference>
<dbReference type="InterPro" id="IPR052162">
    <property type="entry name" value="Sensor_kinase/Photoreceptor"/>
</dbReference>
<dbReference type="Proteomes" id="UP001230207">
    <property type="component" value="Unassembled WGS sequence"/>
</dbReference>
<dbReference type="Gene3D" id="1.10.287.130">
    <property type="match status" value="1"/>
</dbReference>
<dbReference type="PANTHER" id="PTHR43304:SF1">
    <property type="entry name" value="PAC DOMAIN-CONTAINING PROTEIN"/>
    <property type="match status" value="1"/>
</dbReference>
<dbReference type="InterPro" id="IPR035965">
    <property type="entry name" value="PAS-like_dom_sf"/>
</dbReference>
<evidence type="ECO:0000259" key="8">
    <source>
        <dbReference type="PROSITE" id="PS50113"/>
    </source>
</evidence>
<dbReference type="PROSITE" id="PS50109">
    <property type="entry name" value="HIS_KIN"/>
    <property type="match status" value="1"/>
</dbReference>
<reference evidence="9 10" key="1">
    <citation type="submission" date="2023-07" db="EMBL/GenBank/DDBJ databases">
        <title>Genomic Encyclopedia of Type Strains, Phase IV (KMG-IV): sequencing the most valuable type-strain genomes for metagenomic binning, comparative biology and taxonomic classification.</title>
        <authorList>
            <person name="Goeker M."/>
        </authorList>
    </citation>
    <scope>NUCLEOTIDE SEQUENCE [LARGE SCALE GENOMIC DNA]</scope>
    <source>
        <strain evidence="9 10">DSM 1112</strain>
    </source>
</reference>
<evidence type="ECO:0000313" key="9">
    <source>
        <dbReference type="EMBL" id="MDQ0323897.1"/>
    </source>
</evidence>
<dbReference type="NCBIfam" id="TIGR00229">
    <property type="entry name" value="sensory_box"/>
    <property type="match status" value="2"/>
</dbReference>
<dbReference type="InterPro" id="IPR003594">
    <property type="entry name" value="HATPase_dom"/>
</dbReference>
<dbReference type="InterPro" id="IPR003661">
    <property type="entry name" value="HisK_dim/P_dom"/>
</dbReference>
<evidence type="ECO:0000256" key="5">
    <source>
        <dbReference type="ARBA" id="ARBA00022777"/>
    </source>
</evidence>
<dbReference type="SUPFAM" id="SSF55785">
    <property type="entry name" value="PYP-like sensor domain (PAS domain)"/>
    <property type="match status" value="2"/>
</dbReference>
<dbReference type="PROSITE" id="PS50113">
    <property type="entry name" value="PAC"/>
    <property type="match status" value="1"/>
</dbReference>
<dbReference type="EC" id="2.7.13.3" evidence="2"/>